<name>C8ZKJ8_9CAUD</name>
<dbReference type="KEGG" id="vg:8684451"/>
<reference evidence="2" key="1">
    <citation type="journal article" date="2010" name="Virology">
        <title>Molecular and physiological analysis of three Pseudomonas aeruginosa phages belonging to the "N4-like viruses".</title>
        <authorList>
            <person name="Ceyssens P.J."/>
            <person name="Brabban A."/>
            <person name="Rogge L."/>
            <person name="Lewis M.S."/>
            <person name="Pickard D."/>
            <person name="Goulding D."/>
            <person name="Dougan G."/>
            <person name="Nob en J.P."/>
            <person name="Kropinski A."/>
            <person name="Kutter E."/>
            <person name="Lavigne R."/>
        </authorList>
    </citation>
    <scope>NUCLEOTIDE SEQUENCE [LARGE SCALE GENOMIC DNA]</scope>
</reference>
<proteinExistence type="predicted"/>
<accession>C8ZKJ8</accession>
<dbReference type="Proteomes" id="UP000002615">
    <property type="component" value="Segment"/>
</dbReference>
<evidence type="ECO:0000313" key="2">
    <source>
        <dbReference type="Proteomes" id="UP000002615"/>
    </source>
</evidence>
<dbReference type="EMBL" id="FN422398">
    <property type="protein sequence ID" value="CAZ66240.1"/>
    <property type="molecule type" value="Genomic_DNA"/>
</dbReference>
<keyword evidence="2" id="KW-1185">Reference proteome</keyword>
<evidence type="ECO:0000313" key="1">
    <source>
        <dbReference type="EMBL" id="CAZ66240.1"/>
    </source>
</evidence>
<organism evidence="1 2">
    <name type="scientific">Pseudomonas phage LUZ7</name>
    <dbReference type="NCBI Taxonomy" id="655097"/>
    <lineage>
        <taxon>Viruses</taxon>
        <taxon>Duplodnaviria</taxon>
        <taxon>Heunggongvirae</taxon>
        <taxon>Uroviricota</taxon>
        <taxon>Caudoviricetes</taxon>
        <taxon>Schitoviridae</taxon>
        <taxon>Migulavirinae</taxon>
        <taxon>Luzseptimavirus</taxon>
        <taxon>Luzseptimavirus LUZ7</taxon>
    </lineage>
</organism>
<sequence length="54" mass="6146">MYSLVLSYKCSKEGVPSYLLAHSETPDSLNHLSGANWFRVWDEAKEIVMKKGTQ</sequence>
<dbReference type="OrthoDB" id="38942at10239"/>
<dbReference type="GeneID" id="8684451"/>
<dbReference type="RefSeq" id="YP_003358381.1">
    <property type="nucleotide sequence ID" value="NC_013691.1"/>
</dbReference>
<protein>
    <submittedName>
        <fullName evidence="1">Uncharacterized protein</fullName>
    </submittedName>
</protein>